<dbReference type="Pfam" id="PF13245">
    <property type="entry name" value="AAA_19"/>
    <property type="match status" value="1"/>
</dbReference>
<name>A0A2H8TLA6_9HEMI</name>
<dbReference type="InterPro" id="IPR045055">
    <property type="entry name" value="DNA2/NAM7-like"/>
</dbReference>
<dbReference type="GO" id="GO:0031380">
    <property type="term" value="C:nuclear RNA-directed RNA polymerase complex"/>
    <property type="evidence" value="ECO:0007669"/>
    <property type="project" value="TreeGrafter"/>
</dbReference>
<dbReference type="EMBL" id="GFXV01003014">
    <property type="protein sequence ID" value="MBW14819.1"/>
    <property type="molecule type" value="Transcribed_RNA"/>
</dbReference>
<dbReference type="InterPro" id="IPR057373">
    <property type="entry name" value="ZNFX1"/>
</dbReference>
<dbReference type="PANTHER" id="PTHR10887">
    <property type="entry name" value="DNA2/NAM7 HELICASE FAMILY"/>
    <property type="match status" value="1"/>
</dbReference>
<dbReference type="InterPro" id="IPR047187">
    <property type="entry name" value="SF1_C_Upf1"/>
</dbReference>
<sequence length="898" mass="104111">MDELCDKMTSINVTPHIIVTNYEQLELLLESEPEQVFEFLINNNDFKHVLNKCVDITVLIHLMNIFSKIKSLQLIKIKYTALEMISNSKYLEHLNNSLIDITKLKDLISGVKLQEFFKNCKTILELTENPKSKAILNEILTFIQPILIESNLTNIQELVLLNDDLKTDDMLKKFVHYDVKRWPQCYKSLSIYPVIKDITAKKIILSPNIMKGNYDNVEHYIDVQFRLLREDVLAPMREGIQSYRIMNKIDQKYVVKMPNMHIYFGAKITKKDMNKETFLVHFFTKEDCSINSKRFMFESLLVFSDDNFDSMFFATVIKINRQISLPIKTLIIQPLGNKISIKLNSSYTMAESDAYFLPYMYSMNVLKTFNHYNFPMKSYIVYGKSKSEVPAYLKYNSKKYNINGSQFDILNDKLWPDNKVLGLDYAQRKAFKAALTEEFTVIQGPPGTGKTFIGLRIARSIIENMYVTNILKRPIVVVCYTNHALDQFLEGLIHITKNITRIGGGCKSVVLKSHVLANINSPTSELHLKNSYVVGLTTTGAAMRHSLLLDLKPPIVIVEEAAEVLESHIVASLTEYCQHLILIGDHQQLRPRNASFTLAKRFNFDISLFERMVKSGFPCYTLATQHRMRPEISALMKPIYPFLMDHKSVKHRSNIGGVTKNIYFIHHKVPEEKEIGSNSHKNIHEVKFFIEFARYLTSQGYHQNQITILVTYRDQLLEFQKIQENSFFLEDFRIECVDGYQGEENDIVLLSLVRSNIDNSIGFLHIQNRVCVALSRARNGLYIMGNMDNLIHSSIWKKISQTLVDQQALGNKLTLYCQIHKDWINTVCDSKDFAKAQCSKVCNIKMDCGHHCPHFCHYNDQSHKTLYRCKKIYIKTLHCGFKIKIECWMRFLIFECPQ</sequence>
<feature type="domain" description="DNA2/NAM7 helicase-like C-terminal" evidence="1">
    <location>
        <begin position="605"/>
        <end position="787"/>
    </location>
</feature>
<dbReference type="CDD" id="cd17936">
    <property type="entry name" value="EEXXEc_NFX1"/>
    <property type="match status" value="1"/>
</dbReference>
<accession>A0A2H8TLA6</accession>
<dbReference type="InterPro" id="IPR027417">
    <property type="entry name" value="P-loop_NTPase"/>
</dbReference>
<dbReference type="Pfam" id="PF13087">
    <property type="entry name" value="AAA_12"/>
    <property type="match status" value="1"/>
</dbReference>
<dbReference type="OrthoDB" id="2423195at2759"/>
<organism evidence="3">
    <name type="scientific">Melanaphis sacchari</name>
    <dbReference type="NCBI Taxonomy" id="742174"/>
    <lineage>
        <taxon>Eukaryota</taxon>
        <taxon>Metazoa</taxon>
        <taxon>Ecdysozoa</taxon>
        <taxon>Arthropoda</taxon>
        <taxon>Hexapoda</taxon>
        <taxon>Insecta</taxon>
        <taxon>Pterygota</taxon>
        <taxon>Neoptera</taxon>
        <taxon>Paraneoptera</taxon>
        <taxon>Hemiptera</taxon>
        <taxon>Sternorrhyncha</taxon>
        <taxon>Aphidomorpha</taxon>
        <taxon>Aphidoidea</taxon>
        <taxon>Aphididae</taxon>
        <taxon>Aphidini</taxon>
        <taxon>Melanaphis</taxon>
    </lineage>
</organism>
<reference evidence="3" key="1">
    <citation type="submission" date="2017-10" db="EMBL/GenBank/DDBJ databases">
        <title>Transcriptome Assembly of Sugarcane Aphid Adults.</title>
        <authorList>
            <person name="Scully E.D."/>
            <person name="Palmer N.A."/>
            <person name="Geib S.M."/>
            <person name="Sarath G."/>
            <person name="Sattler S.E."/>
        </authorList>
    </citation>
    <scope>NUCLEOTIDE SEQUENCE</scope>
    <source>
        <tissue evidence="3">Whole body</tissue>
    </source>
</reference>
<evidence type="ECO:0000313" key="3">
    <source>
        <dbReference type="EMBL" id="MBW14819.1"/>
    </source>
</evidence>
<dbReference type="PANTHER" id="PTHR10887:SF341">
    <property type="entry name" value="NFX1-TYPE ZINC FINGER-CONTAINING PROTEIN 1"/>
    <property type="match status" value="1"/>
</dbReference>
<dbReference type="Pfam" id="PF25396">
    <property type="entry name" value="ZNFX1"/>
    <property type="match status" value="1"/>
</dbReference>
<dbReference type="SUPFAM" id="SSF52540">
    <property type="entry name" value="P-loop containing nucleoside triphosphate hydrolases"/>
    <property type="match status" value="1"/>
</dbReference>
<dbReference type="Gene3D" id="3.40.50.300">
    <property type="entry name" value="P-loop containing nucleotide triphosphate hydrolases"/>
    <property type="match status" value="2"/>
</dbReference>
<dbReference type="GO" id="GO:0031048">
    <property type="term" value="P:regulatory ncRNA-mediated heterochromatin formation"/>
    <property type="evidence" value="ECO:0007669"/>
    <property type="project" value="TreeGrafter"/>
</dbReference>
<dbReference type="InterPro" id="IPR041679">
    <property type="entry name" value="DNA2/NAM7-like_C"/>
</dbReference>
<protein>
    <submittedName>
        <fullName evidence="3">NFX1-type zinc finger-containing protein 1</fullName>
    </submittedName>
</protein>
<dbReference type="CDD" id="cd18808">
    <property type="entry name" value="SF1_C_Upf1"/>
    <property type="match status" value="1"/>
</dbReference>
<dbReference type="AlphaFoldDB" id="A0A2H8TLA6"/>
<dbReference type="FunFam" id="3.40.50.300:FF:001366">
    <property type="entry name" value="ATP binding protein, putative"/>
    <property type="match status" value="1"/>
</dbReference>
<feature type="domain" description="ZNFX1" evidence="2">
    <location>
        <begin position="258"/>
        <end position="352"/>
    </location>
</feature>
<evidence type="ECO:0000259" key="2">
    <source>
        <dbReference type="Pfam" id="PF25396"/>
    </source>
</evidence>
<proteinExistence type="predicted"/>
<gene>
    <name evidence="3" type="primary">Znfx1_6</name>
</gene>
<evidence type="ECO:0000259" key="1">
    <source>
        <dbReference type="Pfam" id="PF13087"/>
    </source>
</evidence>